<gene>
    <name evidence="1" type="ORF">QYE77_01700</name>
</gene>
<accession>A0ABU3NJE5</accession>
<dbReference type="Proteomes" id="UP001254165">
    <property type="component" value="Unassembled WGS sequence"/>
</dbReference>
<organism evidence="1 2">
    <name type="scientific">Thermanaerothrix solaris</name>
    <dbReference type="NCBI Taxonomy" id="3058434"/>
    <lineage>
        <taxon>Bacteria</taxon>
        <taxon>Bacillati</taxon>
        <taxon>Chloroflexota</taxon>
        <taxon>Anaerolineae</taxon>
        <taxon>Anaerolineales</taxon>
        <taxon>Anaerolineaceae</taxon>
        <taxon>Thermanaerothrix</taxon>
    </lineage>
</organism>
<protein>
    <recommendedName>
        <fullName evidence="3">BioF2-like acetyltransferase domain-containing protein</fullName>
    </recommendedName>
</protein>
<evidence type="ECO:0008006" key="3">
    <source>
        <dbReference type="Google" id="ProtNLM"/>
    </source>
</evidence>
<keyword evidence="2" id="KW-1185">Reference proteome</keyword>
<dbReference type="EMBL" id="JAUHMF010000001">
    <property type="protein sequence ID" value="MDT8896962.1"/>
    <property type="molecule type" value="Genomic_DNA"/>
</dbReference>
<proteinExistence type="predicted"/>
<reference evidence="1 2" key="1">
    <citation type="submission" date="2023-07" db="EMBL/GenBank/DDBJ databases">
        <title>Novel species of Thermanaerothrix with wide hydrolytic capabilities.</title>
        <authorList>
            <person name="Zayulina K.S."/>
            <person name="Podosokorskaya O.A."/>
            <person name="Elcheninov A.G."/>
        </authorList>
    </citation>
    <scope>NUCLEOTIDE SEQUENCE [LARGE SCALE GENOMIC DNA]</scope>
    <source>
        <strain evidence="1 2">4228-RoL</strain>
    </source>
</reference>
<evidence type="ECO:0000313" key="1">
    <source>
        <dbReference type="EMBL" id="MDT8896962.1"/>
    </source>
</evidence>
<dbReference type="RefSeq" id="WP_315623613.1">
    <property type="nucleotide sequence ID" value="NZ_JAUHMF010000001.1"/>
</dbReference>
<sequence length="379" mass="44556">MEISIFSAQRTGLKGWESIILFPYRLTSSWRHRMDRSLKKILTRLIQIAFDTPPNLVRNMFFSTLIHLWQWSHFILRQLELDVHLYQGRCTIDGSNFVLLYAGDKLRLRYLKDRLFDGEVQWVNHWRIPVWRLRALKQNIHENVDLVIFEVSEVLRWFVRGGSCLESPDSVQMVFCLSAQQDETQIIERMKSQKEAFRRFRKAGFTMVEGDNVRDFDFFYDRMHVPYIKGRHGEYADIGGREVMRQLSKHSRLRFVCLPDGTKVAGSLSMLRGNVYHSLFMGVLDGDWDIVKSGAVAFIYYQEILEAYRLGARLFDGGEVMPFEGDGVFQHKRLWGFEPIENPWHTNCLFFCIPNGSVTTQKWLSTYKPITNASIMYSY</sequence>
<dbReference type="SUPFAM" id="SSF55729">
    <property type="entry name" value="Acyl-CoA N-acyltransferases (Nat)"/>
    <property type="match status" value="1"/>
</dbReference>
<dbReference type="Gene3D" id="3.40.630.30">
    <property type="match status" value="1"/>
</dbReference>
<comment type="caution">
    <text evidence="1">The sequence shown here is derived from an EMBL/GenBank/DDBJ whole genome shotgun (WGS) entry which is preliminary data.</text>
</comment>
<dbReference type="InterPro" id="IPR016181">
    <property type="entry name" value="Acyl_CoA_acyltransferase"/>
</dbReference>
<name>A0ABU3NJE5_9CHLR</name>
<evidence type="ECO:0000313" key="2">
    <source>
        <dbReference type="Proteomes" id="UP001254165"/>
    </source>
</evidence>